<sequence>MVSIAICASPPSSVCSTPHQIAASDFNLSTSPSQKPIGGLSSLFSVKSDDFSSSLRRDRDRDRSDDYKDLSSFCYSPARFAGSSSYHRRDRHQSPISVLQGPLSCSCRTGSYRAKGLFDRFVTKAVGSCVDYELGPSSPSSSSEELTTFPMEDDTRQPYARNLLRRAQLRHKIFEDESVIKAFYEAEKAHRGQMRASGDPYLQHCLETAMLLANIGANSTVVVAGLLHDTIDDSFMSYDYILRNFGPGVADLVQEVSKLSQLSKLARENNTACKTVEADRLHTMFLAMADARAVLIKLADRLHNMMTLYALSPVKQQRFAKETLEIFAPLANRLGISKWKVQLENLCFKHLFPHQHNEMSTMLEDSFDEAMITSAIEKLEGALEREGVSYHVLCGRHKSLYSIYCKMLKKKLTVDEIHDIHGLRLIVNNEGDCYKALGVVHSLWSEVPGKLKDYITHPKFNGYQSLHTVVMDDGTVPLEVQIRTQEMHLQAEYGFAAHWRYKEGDCKYSSFVLQMVEWARWVVTWHCETMSKDRTSICSSDSIKPPCKFPSHAEDCPASSYKPNSSQDGPVYVIVIENDKMSVQEFPASSTVSDLLSRAGPGSSRWSMYGIPAKEELRPRLNQRPVSDLKWELKMGDVVELTPPIPDESLPEYREEIQRMYDRGLAFSRPGTMVGWGS</sequence>
<dbReference type="SUPFAM" id="SSF109604">
    <property type="entry name" value="HD-domain/PDEase-like"/>
    <property type="match status" value="1"/>
</dbReference>
<dbReference type="PANTHER" id="PTHR21262:SF33">
    <property type="entry name" value="GTP DIPHOSPHOKINASE RSH2, CHLOROPLASTIC-RELATED"/>
    <property type="match status" value="1"/>
</dbReference>
<organism evidence="6 7">
    <name type="scientific">Raphanus sativus</name>
    <name type="common">Radish</name>
    <name type="synonym">Raphanus raphanistrum var. sativus</name>
    <dbReference type="NCBI Taxonomy" id="3726"/>
    <lineage>
        <taxon>Eukaryota</taxon>
        <taxon>Viridiplantae</taxon>
        <taxon>Streptophyta</taxon>
        <taxon>Embryophyta</taxon>
        <taxon>Tracheophyta</taxon>
        <taxon>Spermatophyta</taxon>
        <taxon>Magnoliopsida</taxon>
        <taxon>eudicotyledons</taxon>
        <taxon>Gunneridae</taxon>
        <taxon>Pentapetalae</taxon>
        <taxon>rosids</taxon>
        <taxon>malvids</taxon>
        <taxon>Brassicales</taxon>
        <taxon>Brassicaceae</taxon>
        <taxon>Brassiceae</taxon>
        <taxon>Raphanus</taxon>
    </lineage>
</organism>
<dbReference type="Gene3D" id="1.10.3210.10">
    <property type="entry name" value="Hypothetical protein af1432"/>
    <property type="match status" value="1"/>
</dbReference>
<feature type="domain" description="HD" evidence="5">
    <location>
        <begin position="201"/>
        <end position="305"/>
    </location>
</feature>
<dbReference type="RefSeq" id="XP_018492971.2">
    <property type="nucleotide sequence ID" value="XM_018637469.2"/>
</dbReference>
<dbReference type="Pfam" id="PF04607">
    <property type="entry name" value="RelA_SpoT"/>
    <property type="match status" value="1"/>
</dbReference>
<dbReference type="SMART" id="SM00954">
    <property type="entry name" value="RelA_SpoT"/>
    <property type="match status" value="1"/>
</dbReference>
<dbReference type="SMART" id="SM00471">
    <property type="entry name" value="HDc"/>
    <property type="match status" value="1"/>
</dbReference>
<dbReference type="OrthoDB" id="430679at2759"/>
<dbReference type="GO" id="GO:0009507">
    <property type="term" value="C:chloroplast"/>
    <property type="evidence" value="ECO:0007669"/>
    <property type="project" value="TreeGrafter"/>
</dbReference>
<dbReference type="CDD" id="cd00077">
    <property type="entry name" value="HDc"/>
    <property type="match status" value="1"/>
</dbReference>
<dbReference type="InterPro" id="IPR007685">
    <property type="entry name" value="RelA_SpoT"/>
</dbReference>
<dbReference type="FunFam" id="1.10.3210.10:FF:000001">
    <property type="entry name" value="GTP pyrophosphokinase RelA"/>
    <property type="match status" value="1"/>
</dbReference>
<dbReference type="EC" id="2.7.6.5" evidence="2"/>
<reference evidence="7" key="2">
    <citation type="submission" date="2025-08" db="UniProtKB">
        <authorList>
            <consortium name="RefSeq"/>
        </authorList>
    </citation>
    <scope>IDENTIFICATION</scope>
    <source>
        <tissue evidence="7">Leaf</tissue>
    </source>
</reference>
<evidence type="ECO:0000259" key="5">
    <source>
        <dbReference type="PROSITE" id="PS51831"/>
    </source>
</evidence>
<proteinExistence type="inferred from homology"/>
<reference evidence="6" key="1">
    <citation type="journal article" date="2019" name="Database">
        <title>The radish genome database (RadishGD): an integrated information resource for radish genomics.</title>
        <authorList>
            <person name="Yu H.J."/>
            <person name="Baek S."/>
            <person name="Lee Y.J."/>
            <person name="Cho A."/>
            <person name="Mun J.H."/>
        </authorList>
    </citation>
    <scope>NUCLEOTIDE SEQUENCE [LARGE SCALE GENOMIC DNA]</scope>
    <source>
        <strain evidence="6">cv. WK10039</strain>
    </source>
</reference>
<evidence type="ECO:0000256" key="3">
    <source>
        <dbReference type="ARBA" id="ARBA00023016"/>
    </source>
</evidence>
<evidence type="ECO:0000256" key="4">
    <source>
        <dbReference type="ARBA" id="ARBA00023134"/>
    </source>
</evidence>
<keyword evidence="4" id="KW-0342">GTP-binding</keyword>
<dbReference type="Proteomes" id="UP000504610">
    <property type="component" value="Chromosome 5"/>
</dbReference>
<dbReference type="Gene3D" id="3.30.460.10">
    <property type="entry name" value="Beta Polymerase, domain 2"/>
    <property type="match status" value="1"/>
</dbReference>
<keyword evidence="6" id="KW-1185">Reference proteome</keyword>
<name>A0A6J0P8H3_RAPSA</name>
<evidence type="ECO:0000313" key="6">
    <source>
        <dbReference type="Proteomes" id="UP000504610"/>
    </source>
</evidence>
<evidence type="ECO:0000256" key="2">
    <source>
        <dbReference type="ARBA" id="ARBA00013251"/>
    </source>
</evidence>
<dbReference type="InterPro" id="IPR043519">
    <property type="entry name" value="NT_sf"/>
</dbReference>
<protein>
    <recommendedName>
        <fullName evidence="2">GTP diphosphokinase</fullName>
        <ecNumber evidence="2">2.7.6.5</ecNumber>
    </recommendedName>
</protein>
<dbReference type="FunFam" id="3.30.460.10:FF:000001">
    <property type="entry name" value="GTP pyrophosphokinase RelA"/>
    <property type="match status" value="1"/>
</dbReference>
<dbReference type="GO" id="GO:0005525">
    <property type="term" value="F:GTP binding"/>
    <property type="evidence" value="ECO:0007669"/>
    <property type="project" value="UniProtKB-KW"/>
</dbReference>
<dbReference type="KEGG" id="rsz:108863143"/>
<dbReference type="AlphaFoldDB" id="A0A6J0P8H3"/>
<dbReference type="PROSITE" id="PS51831">
    <property type="entry name" value="HD"/>
    <property type="match status" value="1"/>
</dbReference>
<comment type="similarity">
    <text evidence="1">Belongs to the RelA/SpoT family.</text>
</comment>
<keyword evidence="4" id="KW-0547">Nucleotide-binding</keyword>
<dbReference type="GO" id="GO:0008728">
    <property type="term" value="F:GTP diphosphokinase activity"/>
    <property type="evidence" value="ECO:0007669"/>
    <property type="project" value="UniProtKB-EC"/>
</dbReference>
<keyword evidence="3" id="KW-0346">Stress response</keyword>
<dbReference type="GeneID" id="108863143"/>
<dbReference type="PANTHER" id="PTHR21262">
    <property type="entry name" value="GUANOSINE-3',5'-BIS DIPHOSPHATE 3'-PYROPHOSPHOHYDROLASE"/>
    <property type="match status" value="1"/>
</dbReference>
<evidence type="ECO:0000313" key="7">
    <source>
        <dbReference type="RefSeq" id="XP_018492971.2"/>
    </source>
</evidence>
<dbReference type="CDD" id="cd05399">
    <property type="entry name" value="NT_Rel-Spo_like"/>
    <property type="match status" value="1"/>
</dbReference>
<evidence type="ECO:0000256" key="1">
    <source>
        <dbReference type="ARBA" id="ARBA00007476"/>
    </source>
</evidence>
<dbReference type="Pfam" id="PF13328">
    <property type="entry name" value="HD_4"/>
    <property type="match status" value="1"/>
</dbReference>
<dbReference type="InterPro" id="IPR006674">
    <property type="entry name" value="HD_domain"/>
</dbReference>
<gene>
    <name evidence="7" type="primary">LOC108863143</name>
</gene>
<dbReference type="GO" id="GO:0015969">
    <property type="term" value="P:guanosine tetraphosphate metabolic process"/>
    <property type="evidence" value="ECO:0007669"/>
    <property type="project" value="InterPro"/>
</dbReference>
<dbReference type="InterPro" id="IPR003607">
    <property type="entry name" value="HD/PDEase_dom"/>
</dbReference>
<dbReference type="SUPFAM" id="SSF81301">
    <property type="entry name" value="Nucleotidyltransferase"/>
    <property type="match status" value="1"/>
</dbReference>
<accession>A0A6J0P8H3</accession>